<proteinExistence type="evidence at transcript level"/>
<organism evidence="1">
    <name type="scientific">Macaca fascicularis</name>
    <name type="common">Crab-eating macaque</name>
    <name type="synonym">Cynomolgus monkey</name>
    <dbReference type="NCBI Taxonomy" id="9541"/>
    <lineage>
        <taxon>Eukaryota</taxon>
        <taxon>Metazoa</taxon>
        <taxon>Chordata</taxon>
        <taxon>Craniata</taxon>
        <taxon>Vertebrata</taxon>
        <taxon>Euteleostomi</taxon>
        <taxon>Mammalia</taxon>
        <taxon>Eutheria</taxon>
        <taxon>Euarchontoglires</taxon>
        <taxon>Primates</taxon>
        <taxon>Haplorrhini</taxon>
        <taxon>Catarrhini</taxon>
        <taxon>Cercopithecidae</taxon>
        <taxon>Cercopithecinae</taxon>
        <taxon>Macaca</taxon>
    </lineage>
</organism>
<protein>
    <submittedName>
        <fullName evidence="1">Macaca fascicularis brain cDNA clone: QmoA-11973, similar to human ligand of numb-protein X 2 (LNX2), mRNA, RefSeq: NM_153371.2</fullName>
    </submittedName>
</protein>
<dbReference type="EMBL" id="AB174050">
    <property type="protein sequence ID" value="BAE91112.1"/>
    <property type="molecule type" value="mRNA"/>
</dbReference>
<evidence type="ECO:0000313" key="1">
    <source>
        <dbReference type="EMBL" id="BAE91112.1"/>
    </source>
</evidence>
<dbReference type="AlphaFoldDB" id="I7GN92"/>
<reference evidence="1" key="1">
    <citation type="journal article" date="2007" name="PLoS Biol.">
        <title>Rate of evolution in brain-expressed genes in humans and other primates.</title>
        <authorList>
            <person name="Wang H.-Y."/>
            <person name="Chien H.-C."/>
            <person name="Osada N."/>
            <person name="Hashimoto K."/>
            <person name="Sugano S."/>
            <person name="Gojobori T."/>
            <person name="Chou C.-K."/>
            <person name="Tsai S.-F."/>
            <person name="Wu C.-I."/>
            <person name="Shen C.-K.J."/>
        </authorList>
    </citation>
    <scope>NUCLEOTIDE SEQUENCE</scope>
</reference>
<accession>I7GN92</accession>
<name>I7GN92_MACFA</name>
<sequence>MARTVNQSAQMWLLQYGSLRIVGLLTWELRAPRVRDSTSE</sequence>